<accession>A0A8J2JFC4</accession>
<dbReference type="Proteomes" id="UP000708208">
    <property type="component" value="Unassembled WGS sequence"/>
</dbReference>
<reference evidence="2" key="1">
    <citation type="submission" date="2021-06" db="EMBL/GenBank/DDBJ databases">
        <authorList>
            <person name="Hodson N. C."/>
            <person name="Mongue J. A."/>
            <person name="Jaron S. K."/>
        </authorList>
    </citation>
    <scope>NUCLEOTIDE SEQUENCE</scope>
</reference>
<proteinExistence type="predicted"/>
<feature type="transmembrane region" description="Helical" evidence="1">
    <location>
        <begin position="14"/>
        <end position="33"/>
    </location>
</feature>
<keyword evidence="1" id="KW-0812">Transmembrane</keyword>
<dbReference type="AlphaFoldDB" id="A0A8J2JFC4"/>
<protein>
    <submittedName>
        <fullName evidence="2">Uncharacterized protein</fullName>
    </submittedName>
</protein>
<keyword evidence="1" id="KW-0472">Membrane</keyword>
<dbReference type="EMBL" id="CAJVCH010059085">
    <property type="protein sequence ID" value="CAG7719158.1"/>
    <property type="molecule type" value="Genomic_DNA"/>
</dbReference>
<evidence type="ECO:0000313" key="2">
    <source>
        <dbReference type="EMBL" id="CAG7719158.1"/>
    </source>
</evidence>
<name>A0A8J2JFC4_9HEXA</name>
<gene>
    <name evidence="2" type="ORF">AFUS01_LOCUS8498</name>
</gene>
<organism evidence="2 3">
    <name type="scientific">Allacma fusca</name>
    <dbReference type="NCBI Taxonomy" id="39272"/>
    <lineage>
        <taxon>Eukaryota</taxon>
        <taxon>Metazoa</taxon>
        <taxon>Ecdysozoa</taxon>
        <taxon>Arthropoda</taxon>
        <taxon>Hexapoda</taxon>
        <taxon>Collembola</taxon>
        <taxon>Symphypleona</taxon>
        <taxon>Sminthuridae</taxon>
        <taxon>Allacma</taxon>
    </lineage>
</organism>
<keyword evidence="1" id="KW-1133">Transmembrane helix</keyword>
<feature type="non-terminal residue" evidence="2">
    <location>
        <position position="1"/>
    </location>
</feature>
<keyword evidence="3" id="KW-1185">Reference proteome</keyword>
<evidence type="ECO:0000313" key="3">
    <source>
        <dbReference type="Proteomes" id="UP000708208"/>
    </source>
</evidence>
<sequence length="90" mass="10418">MAESQLFGIVPAKGSHRILLVVLILTLLGLYWITTRPNIQSMPVPETLKTLPKFQEERVSQREFNCTPISQSVNQSNPFQQERFWYDLVV</sequence>
<evidence type="ECO:0000256" key="1">
    <source>
        <dbReference type="SAM" id="Phobius"/>
    </source>
</evidence>
<comment type="caution">
    <text evidence="2">The sequence shown here is derived from an EMBL/GenBank/DDBJ whole genome shotgun (WGS) entry which is preliminary data.</text>
</comment>